<comment type="similarity">
    <text evidence="1 6">Belongs to the peptidase M76 family.</text>
</comment>
<evidence type="ECO:0000256" key="2">
    <source>
        <dbReference type="ARBA" id="ARBA00022670"/>
    </source>
</evidence>
<sequence>MTVFTYNNDKVKENPLDNKVDEKKENQINDNNQNNKSDKNASTIENSVDDANWGYDLYPERRGRYKPTFFRKLIGEGKEEITRLKCEGNVYKCVKNSQLVKLMMAALKSSGCEIDIRRHISCEICDYSVKGGYDAQLNQIVVCQNTARSQSKVQGVLAHEMIHMFDYCRNKLDFKDLDHLACTEIRAANLVHCSFMSAMIQGTASPFNIKKAHQDCVKNMAKASIMGVRKVTEQEAKIAIEKVFPMCYNDLEPIGRRIRRNSLDITRAYMEAPLYGYMHD</sequence>
<gene>
    <name evidence="8" type="ORF">V1477_006953</name>
</gene>
<dbReference type="PANTHER" id="PTHR21711">
    <property type="entry name" value="MITOCHONDRIAL INNER MEMBRANE PROTEASE"/>
    <property type="match status" value="1"/>
</dbReference>
<protein>
    <recommendedName>
        <fullName evidence="6">Mitochondrial inner membrane protease ATP23</fullName>
        <ecNumber evidence="6">3.4.24.-</ecNumber>
    </recommendedName>
</protein>
<dbReference type="Pfam" id="PF09768">
    <property type="entry name" value="Peptidase_M76"/>
    <property type="match status" value="1"/>
</dbReference>
<reference evidence="8 9" key="1">
    <citation type="journal article" date="2024" name="Ann. Entomol. Soc. Am.">
        <title>Genomic analyses of the southern and eastern yellowjacket wasps (Hymenoptera: Vespidae) reveal evolutionary signatures of social life.</title>
        <authorList>
            <person name="Catto M.A."/>
            <person name="Caine P.B."/>
            <person name="Orr S.E."/>
            <person name="Hunt B.G."/>
            <person name="Goodisman M.A.D."/>
        </authorList>
    </citation>
    <scope>NUCLEOTIDE SEQUENCE [LARGE SCALE GENOMIC DNA]</scope>
    <source>
        <strain evidence="8">232</strain>
        <tissue evidence="8">Head and thorax</tissue>
    </source>
</reference>
<evidence type="ECO:0000256" key="3">
    <source>
        <dbReference type="ARBA" id="ARBA00022723"/>
    </source>
</evidence>
<name>A0ABD2CH57_VESMC</name>
<dbReference type="GO" id="GO:0006508">
    <property type="term" value="P:proteolysis"/>
    <property type="evidence" value="ECO:0007669"/>
    <property type="project" value="UniProtKB-KW"/>
</dbReference>
<evidence type="ECO:0000313" key="8">
    <source>
        <dbReference type="EMBL" id="KAL2744411.1"/>
    </source>
</evidence>
<evidence type="ECO:0000256" key="4">
    <source>
        <dbReference type="ARBA" id="ARBA00022801"/>
    </source>
</evidence>
<dbReference type="GO" id="GO:0008237">
    <property type="term" value="F:metallopeptidase activity"/>
    <property type="evidence" value="ECO:0007669"/>
    <property type="project" value="UniProtKB-KW"/>
</dbReference>
<dbReference type="AlphaFoldDB" id="A0ABD2CH57"/>
<keyword evidence="9" id="KW-1185">Reference proteome</keyword>
<dbReference type="EMBL" id="JAYRBN010000050">
    <property type="protein sequence ID" value="KAL2744411.1"/>
    <property type="molecule type" value="Genomic_DNA"/>
</dbReference>
<evidence type="ECO:0000256" key="1">
    <source>
        <dbReference type="ARBA" id="ARBA00009915"/>
    </source>
</evidence>
<proteinExistence type="inferred from homology"/>
<feature type="region of interest" description="Disordered" evidence="7">
    <location>
        <begin position="1"/>
        <end position="43"/>
    </location>
</feature>
<organism evidence="8 9">
    <name type="scientific">Vespula maculifrons</name>
    <name type="common">Eastern yellow jacket</name>
    <name type="synonym">Wasp</name>
    <dbReference type="NCBI Taxonomy" id="7453"/>
    <lineage>
        <taxon>Eukaryota</taxon>
        <taxon>Metazoa</taxon>
        <taxon>Ecdysozoa</taxon>
        <taxon>Arthropoda</taxon>
        <taxon>Hexapoda</taxon>
        <taxon>Insecta</taxon>
        <taxon>Pterygota</taxon>
        <taxon>Neoptera</taxon>
        <taxon>Endopterygota</taxon>
        <taxon>Hymenoptera</taxon>
        <taxon>Apocrita</taxon>
        <taxon>Aculeata</taxon>
        <taxon>Vespoidea</taxon>
        <taxon>Vespidae</taxon>
        <taxon>Vespinae</taxon>
        <taxon>Vespula</taxon>
    </lineage>
</organism>
<keyword evidence="3 6" id="KW-0479">Metal-binding</keyword>
<dbReference type="EC" id="3.4.24.-" evidence="6"/>
<keyword evidence="5 6" id="KW-0482">Metalloprotease</keyword>
<feature type="compositionally biased region" description="Basic and acidic residues" evidence="7">
    <location>
        <begin position="9"/>
        <end position="27"/>
    </location>
</feature>
<keyword evidence="2 6" id="KW-0645">Protease</keyword>
<evidence type="ECO:0000256" key="7">
    <source>
        <dbReference type="SAM" id="MobiDB-lite"/>
    </source>
</evidence>
<accession>A0ABD2CH57</accession>
<evidence type="ECO:0000313" key="9">
    <source>
        <dbReference type="Proteomes" id="UP001607303"/>
    </source>
</evidence>
<evidence type="ECO:0000256" key="5">
    <source>
        <dbReference type="ARBA" id="ARBA00023049"/>
    </source>
</evidence>
<evidence type="ECO:0000256" key="6">
    <source>
        <dbReference type="RuleBase" id="RU364057"/>
    </source>
</evidence>
<comment type="caution">
    <text evidence="8">The sequence shown here is derived from an EMBL/GenBank/DDBJ whole genome shotgun (WGS) entry which is preliminary data.</text>
</comment>
<dbReference type="GO" id="GO:0046872">
    <property type="term" value="F:metal ion binding"/>
    <property type="evidence" value="ECO:0007669"/>
    <property type="project" value="UniProtKB-KW"/>
</dbReference>
<dbReference type="InterPro" id="IPR019165">
    <property type="entry name" value="Peptidase_M76_ATP23"/>
</dbReference>
<keyword evidence="4 6" id="KW-0378">Hydrolase</keyword>
<dbReference type="PANTHER" id="PTHR21711:SF0">
    <property type="entry name" value="MITOCHONDRIAL INNER MEMBRANE PROTEASE ATP23 HOMOLOG"/>
    <property type="match status" value="1"/>
</dbReference>
<dbReference type="Proteomes" id="UP001607303">
    <property type="component" value="Unassembled WGS sequence"/>
</dbReference>